<evidence type="ECO:0000313" key="1">
    <source>
        <dbReference type="EMBL" id="PNP81204.1"/>
    </source>
</evidence>
<reference evidence="1 2" key="1">
    <citation type="submission" date="2017-06" db="EMBL/GenBank/DDBJ databases">
        <title>Genome of Fusarium nygamai isolate CS10214.</title>
        <authorList>
            <person name="Gardiner D.M."/>
            <person name="Obanor F."/>
            <person name="Kazan K."/>
        </authorList>
    </citation>
    <scope>NUCLEOTIDE SEQUENCE [LARGE SCALE GENOMIC DNA]</scope>
    <source>
        <strain evidence="1 2">CS10214</strain>
    </source>
</reference>
<comment type="caution">
    <text evidence="1">The sequence shown here is derived from an EMBL/GenBank/DDBJ whole genome shotgun (WGS) entry which is preliminary data.</text>
</comment>
<name>A0A2K0WFZ5_GIBNY</name>
<gene>
    <name evidence="1" type="ORF">FNYG_05671</name>
</gene>
<proteinExistence type="predicted"/>
<dbReference type="OrthoDB" id="5097304at2759"/>
<dbReference type="EMBL" id="MTQA01000071">
    <property type="protein sequence ID" value="PNP81204.1"/>
    <property type="molecule type" value="Genomic_DNA"/>
</dbReference>
<organism evidence="1 2">
    <name type="scientific">Gibberella nygamai</name>
    <name type="common">Bean root rot disease fungus</name>
    <name type="synonym">Fusarium nygamai</name>
    <dbReference type="NCBI Taxonomy" id="42673"/>
    <lineage>
        <taxon>Eukaryota</taxon>
        <taxon>Fungi</taxon>
        <taxon>Dikarya</taxon>
        <taxon>Ascomycota</taxon>
        <taxon>Pezizomycotina</taxon>
        <taxon>Sordariomycetes</taxon>
        <taxon>Hypocreomycetidae</taxon>
        <taxon>Hypocreales</taxon>
        <taxon>Nectriaceae</taxon>
        <taxon>Fusarium</taxon>
        <taxon>Fusarium fujikuroi species complex</taxon>
    </lineage>
</organism>
<sequence>MHYTGIQYLQLVTVVEPEWLIEYSFFDDDRLPEKFGGELRNPAVKKTLDEARSRVQQSSQRV</sequence>
<protein>
    <submittedName>
        <fullName evidence="1">Uncharacterized protein</fullName>
    </submittedName>
</protein>
<dbReference type="AlphaFoldDB" id="A0A2K0WFZ5"/>
<accession>A0A2K0WFZ5</accession>
<dbReference type="Proteomes" id="UP000236664">
    <property type="component" value="Unassembled WGS sequence"/>
</dbReference>
<evidence type="ECO:0000313" key="2">
    <source>
        <dbReference type="Proteomes" id="UP000236664"/>
    </source>
</evidence>
<keyword evidence="2" id="KW-1185">Reference proteome</keyword>